<dbReference type="PANTHER" id="PTHR34047">
    <property type="entry name" value="NUCLEAR INTRON MATURASE 1, MITOCHONDRIAL-RELATED"/>
    <property type="match status" value="1"/>
</dbReference>
<dbReference type="Proteomes" id="UP001500767">
    <property type="component" value="Unassembled WGS sequence"/>
</dbReference>
<dbReference type="InterPro" id="IPR000123">
    <property type="entry name" value="Reverse_transcriptase_msDNA"/>
</dbReference>
<evidence type="ECO:0000256" key="4">
    <source>
        <dbReference type="ARBA" id="ARBA00022723"/>
    </source>
</evidence>
<organism evidence="12 13">
    <name type="scientific">Microlunatus spumicola</name>
    <dbReference type="NCBI Taxonomy" id="81499"/>
    <lineage>
        <taxon>Bacteria</taxon>
        <taxon>Bacillati</taxon>
        <taxon>Actinomycetota</taxon>
        <taxon>Actinomycetes</taxon>
        <taxon>Propionibacteriales</taxon>
        <taxon>Propionibacteriaceae</taxon>
        <taxon>Microlunatus</taxon>
    </lineage>
</organism>
<keyword evidence="4" id="KW-0479">Metal-binding</keyword>
<dbReference type="EMBL" id="BAAAYR010000001">
    <property type="protein sequence ID" value="GAA3555767.1"/>
    <property type="molecule type" value="Genomic_DNA"/>
</dbReference>
<comment type="caution">
    <text evidence="12">The sequence shown here is derived from an EMBL/GenBank/DDBJ whole genome shotgun (WGS) entry which is preliminary data.</text>
</comment>
<evidence type="ECO:0000256" key="8">
    <source>
        <dbReference type="ARBA" id="ARBA00034120"/>
    </source>
</evidence>
<dbReference type="InterPro" id="IPR043502">
    <property type="entry name" value="DNA/RNA_pol_sf"/>
</dbReference>
<dbReference type="CDD" id="cd03487">
    <property type="entry name" value="RT_Bac_retron_II"/>
    <property type="match status" value="1"/>
</dbReference>
<feature type="region of interest" description="Disordered" evidence="10">
    <location>
        <begin position="1"/>
        <end position="20"/>
    </location>
</feature>
<evidence type="ECO:0000256" key="5">
    <source>
        <dbReference type="ARBA" id="ARBA00022842"/>
    </source>
</evidence>
<keyword evidence="13" id="KW-1185">Reference proteome</keyword>
<evidence type="ECO:0000256" key="6">
    <source>
        <dbReference type="ARBA" id="ARBA00022918"/>
    </source>
</evidence>
<dbReference type="InterPro" id="IPR051083">
    <property type="entry name" value="GrpII_Intron_Splice-Mob/Def"/>
</dbReference>
<keyword evidence="6" id="KW-0695">RNA-directed DNA polymerase</keyword>
<dbReference type="Pfam" id="PF00078">
    <property type="entry name" value="RVT_1"/>
    <property type="match status" value="1"/>
</dbReference>
<dbReference type="PRINTS" id="PR00866">
    <property type="entry name" value="RNADNAPOLMS"/>
</dbReference>
<protein>
    <recommendedName>
        <fullName evidence="1">RNA-directed DNA polymerase</fullName>
        <ecNumber evidence="1">2.7.7.49</ecNumber>
    </recommendedName>
</protein>
<evidence type="ECO:0000313" key="13">
    <source>
        <dbReference type="Proteomes" id="UP001500767"/>
    </source>
</evidence>
<dbReference type="InterPro" id="IPR000477">
    <property type="entry name" value="RT_dom"/>
</dbReference>
<keyword evidence="7" id="KW-0051">Antiviral defense</keyword>
<evidence type="ECO:0000256" key="2">
    <source>
        <dbReference type="ARBA" id="ARBA00022679"/>
    </source>
</evidence>
<evidence type="ECO:0000256" key="10">
    <source>
        <dbReference type="SAM" id="MobiDB-lite"/>
    </source>
</evidence>
<keyword evidence="2" id="KW-0808">Transferase</keyword>
<dbReference type="PANTHER" id="PTHR34047:SF7">
    <property type="entry name" value="RNA-DIRECTED DNA POLYMERASE"/>
    <property type="match status" value="1"/>
</dbReference>
<gene>
    <name evidence="12" type="ORF">GCM10022197_08690</name>
</gene>
<evidence type="ECO:0000256" key="1">
    <source>
        <dbReference type="ARBA" id="ARBA00012493"/>
    </source>
</evidence>
<dbReference type="PROSITE" id="PS50878">
    <property type="entry name" value="RT_POL"/>
    <property type="match status" value="1"/>
</dbReference>
<evidence type="ECO:0000256" key="7">
    <source>
        <dbReference type="ARBA" id="ARBA00023118"/>
    </source>
</evidence>
<proteinExistence type="inferred from homology"/>
<accession>A0ABP6WRW5</accession>
<name>A0ABP6WRW5_9ACTN</name>
<evidence type="ECO:0000313" key="12">
    <source>
        <dbReference type="EMBL" id="GAA3555767.1"/>
    </source>
</evidence>
<evidence type="ECO:0000259" key="11">
    <source>
        <dbReference type="PROSITE" id="PS50878"/>
    </source>
</evidence>
<evidence type="ECO:0000256" key="9">
    <source>
        <dbReference type="ARBA" id="ARBA00048173"/>
    </source>
</evidence>
<sequence length="460" mass="50125">MQDWSSGAAATPRTRSPVSRHQDEALARGLAWAFLAAEAWTVPALVDAGATALGRRYRWLPRVAAAVVAAHRSPPTDGPYAFTRFVLQQTSLVEHADRASRRGSVVRVVRVPTLPGAMGVRRWPVPELPDLPALADALELPLDQLVWVADTHGLQRRTPDGPFHVYRHRWVERPGAAPRLLEVPTPLLRAVLRRVLDRILVWVPVHPAVHGFVRGRSAVTHAANHVGAESVVCLDLRAFFASITVNRVNGLFRGLGYPEPVAWALACLCTHPTPRVALAGMPGGGSASSRAWLRAGLRSRHLPQGAPTSPALANLAGFTLDRRLAGLAAATGLTYSRYADDLTFSGPRVDQGRFVSLVGAVVRDEGFALNPPKTRIRSAQQRQEVTGLVVNDRVNVPRAYHDQLRAVLHDATRNGPAAANRQAHPDFRSHLEGRVGWVESVNPVRGRRLRAQLEAVVWPA</sequence>
<keyword evidence="5" id="KW-0460">Magnesium</keyword>
<evidence type="ECO:0000256" key="3">
    <source>
        <dbReference type="ARBA" id="ARBA00022695"/>
    </source>
</evidence>
<reference evidence="13" key="1">
    <citation type="journal article" date="2019" name="Int. J. Syst. Evol. Microbiol.">
        <title>The Global Catalogue of Microorganisms (GCM) 10K type strain sequencing project: providing services to taxonomists for standard genome sequencing and annotation.</title>
        <authorList>
            <consortium name="The Broad Institute Genomics Platform"/>
            <consortium name="The Broad Institute Genome Sequencing Center for Infectious Disease"/>
            <person name="Wu L."/>
            <person name="Ma J."/>
        </authorList>
    </citation>
    <scope>NUCLEOTIDE SEQUENCE [LARGE SCALE GENOMIC DNA]</scope>
    <source>
        <strain evidence="13">JCM 16540</strain>
    </source>
</reference>
<keyword evidence="3" id="KW-0548">Nucleotidyltransferase</keyword>
<dbReference type="EC" id="2.7.7.49" evidence="1"/>
<comment type="similarity">
    <text evidence="8">Belongs to the bacterial reverse transcriptase family.</text>
</comment>
<feature type="domain" description="Reverse transcriptase" evidence="11">
    <location>
        <begin position="152"/>
        <end position="390"/>
    </location>
</feature>
<comment type="catalytic activity">
    <reaction evidence="9">
        <text>DNA(n) + a 2'-deoxyribonucleoside 5'-triphosphate = DNA(n+1) + diphosphate</text>
        <dbReference type="Rhea" id="RHEA:22508"/>
        <dbReference type="Rhea" id="RHEA-COMP:17339"/>
        <dbReference type="Rhea" id="RHEA-COMP:17340"/>
        <dbReference type="ChEBI" id="CHEBI:33019"/>
        <dbReference type="ChEBI" id="CHEBI:61560"/>
        <dbReference type="ChEBI" id="CHEBI:173112"/>
        <dbReference type="EC" id="2.7.7.49"/>
    </reaction>
</comment>
<dbReference type="SUPFAM" id="SSF56672">
    <property type="entry name" value="DNA/RNA polymerases"/>
    <property type="match status" value="1"/>
</dbReference>